<dbReference type="SMART" id="SM00912">
    <property type="entry name" value="Haemagg_act"/>
    <property type="match status" value="1"/>
</dbReference>
<dbReference type="PANTHER" id="PTHR12338:SF5">
    <property type="entry name" value="ANTIGEN 43-RELATED"/>
    <property type="match status" value="1"/>
</dbReference>
<keyword evidence="4" id="KW-1185">Reference proteome</keyword>
<feature type="region of interest" description="Disordered" evidence="1">
    <location>
        <begin position="1"/>
        <end position="22"/>
    </location>
</feature>
<dbReference type="EMBL" id="JBHSDU010000015">
    <property type="protein sequence ID" value="MFC4313792.1"/>
    <property type="molecule type" value="Genomic_DNA"/>
</dbReference>
<organism evidence="3 4">
    <name type="scientific">Steroidobacter flavus</name>
    <dbReference type="NCBI Taxonomy" id="1842136"/>
    <lineage>
        <taxon>Bacteria</taxon>
        <taxon>Pseudomonadati</taxon>
        <taxon>Pseudomonadota</taxon>
        <taxon>Gammaproteobacteria</taxon>
        <taxon>Steroidobacterales</taxon>
        <taxon>Steroidobacteraceae</taxon>
        <taxon>Steroidobacter</taxon>
    </lineage>
</organism>
<dbReference type="InterPro" id="IPR012334">
    <property type="entry name" value="Pectin_lyas_fold"/>
</dbReference>
<dbReference type="Proteomes" id="UP001595904">
    <property type="component" value="Unassembled WGS sequence"/>
</dbReference>
<dbReference type="NCBIfam" id="TIGR01901">
    <property type="entry name" value="adhes_NPXG"/>
    <property type="match status" value="1"/>
</dbReference>
<dbReference type="SUPFAM" id="SSF51126">
    <property type="entry name" value="Pectin lyase-like"/>
    <property type="match status" value="1"/>
</dbReference>
<dbReference type="InterPro" id="IPR050909">
    <property type="entry name" value="Bact_Autotransporter_VF"/>
</dbReference>
<evidence type="ECO:0000259" key="2">
    <source>
        <dbReference type="SMART" id="SM00912"/>
    </source>
</evidence>
<dbReference type="InterPro" id="IPR008638">
    <property type="entry name" value="FhaB/CdiA-like_TPS"/>
</dbReference>
<dbReference type="Gene3D" id="2.160.20.10">
    <property type="entry name" value="Single-stranded right-handed beta-helix, Pectin lyase-like"/>
    <property type="match status" value="2"/>
</dbReference>
<name>A0ABV8T254_9GAMM</name>
<accession>A0ABV8T254</accession>
<feature type="domain" description="Filamentous haemagglutinin FhaB/tRNA nuclease CdiA-like TPS" evidence="2">
    <location>
        <begin position="142"/>
        <end position="264"/>
    </location>
</feature>
<evidence type="ECO:0000313" key="3">
    <source>
        <dbReference type="EMBL" id="MFC4313792.1"/>
    </source>
</evidence>
<evidence type="ECO:0000256" key="1">
    <source>
        <dbReference type="SAM" id="MobiDB-lite"/>
    </source>
</evidence>
<reference evidence="4" key="1">
    <citation type="journal article" date="2019" name="Int. J. Syst. Evol. Microbiol.">
        <title>The Global Catalogue of Microorganisms (GCM) 10K type strain sequencing project: providing services to taxonomists for standard genome sequencing and annotation.</title>
        <authorList>
            <consortium name="The Broad Institute Genomics Platform"/>
            <consortium name="The Broad Institute Genome Sequencing Center for Infectious Disease"/>
            <person name="Wu L."/>
            <person name="Ma J."/>
        </authorList>
    </citation>
    <scope>NUCLEOTIDE SEQUENCE [LARGE SCALE GENOMIC DNA]</scope>
    <source>
        <strain evidence="4">CGMCC 1.10759</strain>
    </source>
</reference>
<dbReference type="InterPro" id="IPR021026">
    <property type="entry name" value="Filamn_hemagglutn_DUF3739"/>
</dbReference>
<comment type="caution">
    <text evidence="3">The sequence shown here is derived from an EMBL/GenBank/DDBJ whole genome shotgun (WGS) entry which is preliminary data.</text>
</comment>
<sequence>MSSFPYRQRKSRKSAKSARMSPSTSRRIALISGISLALSSGGVWAAQFGSPAWFAAQSKAVPVQNVQAPATDAASNNLSGRVVTPDQALVRAQRSVQNLSRAAEIIASAQSAQNAARQLALSGASTVPNGLQAGGLQVASGVGTDPSLWQNAALPTQTTEGSQTIVTVEQDATKAILTWDSFNVGRDTTLHFDQTRGTQSDGSNAWIALNRVLDTQAAPSQILGKIKAEGSVYLINRNGIVFGGASQVNTHSFLASSLALFSEDVATSNATFLDSGIEAVAGRASFILGGDINFTSQEEIDNWQAPGDIEILAGAQIVTGRNGYSLIAAPNVSNAGTILAQDGQAIVAAGVGIKLQRFELDSALAILGNNVWMPALAGNVTLNDSVHPRGLGTVENSGLIGASRGNVSVVGFEVKQSGIVQATTSVSRPGSIYIGAQDSRGGLIGPQAPALGGILDFGSNSLTTILPERDGETTTSGSAADLTFTAPAMILGGAQVTLHDDALVLAPGATVDLLGWGRRNPANNQEVAVERIEMGHRAVIDVAGLADVQLAMSANQVTIPRVGRNELADSPLQRDGILYTEEVSVDGRVSGTRGDGLAWFGSPLLNIGGYIENQPRKIDQLLTSGGTIDIVGRELLTRSDSLLNLDGGYVHYLGGRVETTRLLGVDGRVYDISQADPALLYTGIAGQYVRNYSRWNASRTYEDPLLGGKLGRYETAYIVGGSGGTLNLVMSGATLLDGEISAQAVSGRYQIAEAHPAEGGNFNFGMNSALAARAFSTIGSLPAGTHVVLARDTAPVADEYGMDDSASSLPGSDLAPTDPGNPLYWTTLSAESLNDAGFSNVALGSSLREVLVQEGADLTVQNGGSIVLKGARVEIYGNLTARSGEISATATGVWQSGLEAVAVPIDADTGLEARGDVVVGGTASLDASGEWVNDGFVDIDQRSGPAWIDGGKITLTARQRSINDESGASRDWSGSISLQAGATLDVSGGGYVLPNGELAVHDAVPLGKGGDIALLSYVRPPESPFAFAASSLPVNESVGRLDFAGARLLGYSLGGGGTLSLRALDIQIGGDPVNTDPRTLYLGADFFAGQGFGAYDLAAELDATIAADAQIHISQRNLIPDVHALVQAPTGADLYGGLYGELGVLDAYYRPATHFSLRAADFIGRGLAPNRSDITGTLLMAEGASLLLDPGASVRLGSRNQLTVLGSIVAPGGEIVLSADSTQDLGESAPPVADQILPEGYSTPSKSLWLGANASLDVSGVSLIDPLSTPLATTDGMRTPRNVRLLDGGTVTLSNDTGYVVVESGARIELSGTADRYDLIESGPVGIALTSQEVWSDAGTLTLAASSGLFFDGNIHAEGGAPAAAGGTLILRPTGGNSTGLVGAAGILFHESGSQLPDGLTPGDIVEAELAQPSGVLHFAVDRLIDSGIETLIAGTDPHHSGNHAPLPIGFAGDVSLALDRAILLNASSYVALSETALRLDEAGEGGTVRVLAPYVSISGNHFESIPTVNANLAAPSDASLSVEAGTIDLGGQFALENFRNAAFVSSGDIRFHTRADFAYFNSSTQPTPGQLLTAGNLTFTAAQLYPATNNAFAVVAAGAVDVATGLREATTITIAGNGAASSVPLSAGGSLLLDATHIEQRGTIRAPAGSIVLGVDDPNDTDTRASFGNLPLTATESVRLADSSLTSVSLDGRRVPYGTTVDQTNYQDQSNPRVTQYPDLTAPPEKQIAISGTKVALDPGATVDLEGGGELYAQEWIAGTGGSRDVLSRTNTVYSGNTKREVPLYADGRAVYAIVPGQSSGIAPYDPAFDTGDVHIGQSVYLSGMEGIPAGVYTLMPAQYATLPGAYRVVQDTGAIDTPASLNAKLPDGTLRMSGYFTDGLTGARDARNTSFLVQSREVWGQYSEYAITDMDDFFSDQAASQGTALPRLMRDAGRLALAATQSLSLGARLNTTAGEGGAGAQVDIASERIQIIGGDASARDGYLQIAASDLNSLGAASLLIGGTRSQTKQGVTIDAQTSSLVVSNDAGSALRGPEILLVTNGGGGAVEDGLYLESGSAIRAQGEIPASASVPIRIGREADAANNIAGVSGDGTLLRVSNGAPVLVDRRNVTGTGGLLQIGAGATLDGGAVLSLDATGDTRLDATAVLAARAIDANSSLVSIVANAADGAGLGGLVIGAQTLAQLSNSESITLRSRGDLNFVGAVDISLDDAALNLSAGRFVSDGNDVHLGARTLTLSNELNGSTSGTASGAGSSLGLSATTLQFGAGEARFAGFANVNASATQMITGEGTGTADFADATLTLTAPVLVGGEAANTTLKTTGNVHLVAGAGSVPDDLPIGGALSLVGGSIDGNAHFAAPAGRISLRATQGDVALDAGTVIDVSGIAKQFFDVTRYAGGGAILLSADHGDVRVAQGTTLDFAGHENGGNAGSLSVSAAEGSALLDGNLQGRAAAGQIGGSFSLDTGSAVVLDALADRLLAGGINGAIAVQTRSGNLELSADRTLTAQSVRLAADGGAGGIAATEGHVIIGGTIDASGRKGGEIELFGKSGVEVHGTLLANGSSADELGGTVKLYTSGVTDGTYNASYGYQNVTAAGSGRISIDSDAIIDVSGGSAGGLSGGKVHLRAPLLNDGDVNVSIVDGAQIRGAREVALEAYAVWSTTDSTTGNQHFDGIVDPAGWYDSQGNLLPGTFTTRTGVVLGGTGDLTRDYFSPTTPNADHVGFYQDTLADFVQQPGFTFEDRFAHVANFVAQPGVELQNPSPAINDGKISVLTNWNLGATDATNNFIYRYNGVAPFLTLRAENDVSMQASISDGFHQYWNDTLSAALTIWTRDDALAVFTSNGLAAARVNGANFQVFQPDTLTTGSPEEQSTYYEMYRAYTALFSAAQGQYGVRGNARLVAAAQAANQRGFSTGPNPANPAPTAPLTLQDYPAYLQAYVTYARAVLRNWNGANSVAIPHLQSPSPPPPGLMPLNVSRSANTPAPVASNYDRLPLHTATLIGGGSSYHIVAGADWDSSDPLAVRAASDAGDIVVDGHTIYTDAVSGRDVLLPTLLRTGTGSVELAAARDIRLDDSMAPAAIYSAGRPADATAVTNAVSLRTATSALAGYRAAFLITGRVNPESAGNISLTAGRDIVGNQQLYDVDGRITGIAGSYIGQYWWPWMQTGNTSDASSINFGAFGQGVMSIGGNIAVAAGRDIRELSVSLPTTWTLTPDVDGVQELTVYGGGDLSVTAGRDVLAGTYFVSKGEGALTAGSRIGSGFTLDTLYSINRLPISTPVAPILALQDASWQVGAAQGVDIGGIYNPSYVRRVEGLFSAADSQAYSTDSSISITSTSGDVALSTMILPAALFSYGRSQDSAGVTNAQPQIEDVLPASIDAVALNGSLSVEAGGLMFPSATGALSLIAAENLSLFSRRAIESANNSRLTMADIDAATLLPSPVRQLGISNSFSNPLTAMLPTRYEMANLHREATDPVRLYALDGDIVGGFTGRLGATVNSLTVRLPKAALIQAGRDVVDLDLRAQNHRDTDVTRVVAGRDIYYTPPNVRDTDDGLGYASVPGLHLEIAGPGVLDVVAGRNLGPLTSAPAQNTGIRSTGNLSNAGLPYDGADISVRFGVGPGMATDAFAARYLDPSQHQPDIPDYGDKLLAYMRAYFADHPEEGGAELTVTTAWQTFQQLPEYRRQLLVQEVFLDLLNRVGADYHDPLSAHFEQYARGYEAINTLFPAGLGYTANSLEGGTNGAEEPVMTGNLDMRGSTIQTRRGGNISILGPGGQVLVGSSSAPPVILDDLGNVQVGPSEQGILTMERGSIGIFSDLSVLLAQSRVFTEQGGDILMWSSNGDINAGKGAKTSSEKPPVIFDCDQDRYCRVDAGGQVTGAGIATLQTTPDAPAGDAVLVAPRGTVDAGDAGIRASGNLVIAAFSVANADNIQVQGETVGVPVSTVNVGALSSASSAAAAAQKSADELANQRPRERAASMITVEVVGLGKPEEKKK</sequence>
<proteinExistence type="predicted"/>
<dbReference type="InterPro" id="IPR011050">
    <property type="entry name" value="Pectin_lyase_fold/virulence"/>
</dbReference>
<protein>
    <submittedName>
        <fullName evidence="3">Filamentous hemagglutinin family protein</fullName>
    </submittedName>
</protein>
<dbReference type="Pfam" id="PF12545">
    <property type="entry name" value="DUF3739"/>
    <property type="match status" value="1"/>
</dbReference>
<dbReference type="RefSeq" id="WP_380604427.1">
    <property type="nucleotide sequence ID" value="NZ_JBHSDU010000015.1"/>
</dbReference>
<gene>
    <name evidence="3" type="ORF">ACFPN2_32260</name>
</gene>
<dbReference type="PANTHER" id="PTHR12338">
    <property type="entry name" value="AUTOTRANSPORTER"/>
    <property type="match status" value="1"/>
</dbReference>
<feature type="compositionally biased region" description="Basic residues" evidence="1">
    <location>
        <begin position="7"/>
        <end position="16"/>
    </location>
</feature>
<evidence type="ECO:0000313" key="4">
    <source>
        <dbReference type="Proteomes" id="UP001595904"/>
    </source>
</evidence>